<evidence type="ECO:0000313" key="2">
    <source>
        <dbReference type="Proteomes" id="UP000247498"/>
    </source>
</evidence>
<dbReference type="InParanoid" id="A0A2V0NW64"/>
<keyword evidence="2" id="KW-1185">Reference proteome</keyword>
<reference evidence="1 2" key="1">
    <citation type="journal article" date="2018" name="Sci. Rep.">
        <title>Raphidocelis subcapitata (=Pseudokirchneriella subcapitata) provides an insight into genome evolution and environmental adaptations in the Sphaeropleales.</title>
        <authorList>
            <person name="Suzuki S."/>
            <person name="Yamaguchi H."/>
            <person name="Nakajima N."/>
            <person name="Kawachi M."/>
        </authorList>
    </citation>
    <scope>NUCLEOTIDE SEQUENCE [LARGE SCALE GENOMIC DNA]</scope>
    <source>
        <strain evidence="1 2">NIES-35</strain>
    </source>
</reference>
<name>A0A2V0NW64_9CHLO</name>
<sequence>MLACCTAARAGRPGSTLVYESLEPFANAVDVRGIWKAAGLPPPPPVLCHVGLLGWHCHNTTLNPWNPKSIIPKGSAPPMPANATCVICPSGWKGPRGSLFELLLDLPAYAKSEGGKLPPGMWDGAKLMAEAEAEAARRAQAEAAAGVEAAEAVAAGAGAGAAPAAPVAPAAAAATVAGKTAAAASRARRVLNF</sequence>
<dbReference type="OrthoDB" id="540603at2759"/>
<evidence type="ECO:0000313" key="1">
    <source>
        <dbReference type="EMBL" id="GBF91569.1"/>
    </source>
</evidence>
<dbReference type="AlphaFoldDB" id="A0A2V0NW64"/>
<gene>
    <name evidence="1" type="ORF">Rsub_04309</name>
</gene>
<accession>A0A2V0NW64</accession>
<organism evidence="1 2">
    <name type="scientific">Raphidocelis subcapitata</name>
    <dbReference type="NCBI Taxonomy" id="307507"/>
    <lineage>
        <taxon>Eukaryota</taxon>
        <taxon>Viridiplantae</taxon>
        <taxon>Chlorophyta</taxon>
        <taxon>core chlorophytes</taxon>
        <taxon>Chlorophyceae</taxon>
        <taxon>CS clade</taxon>
        <taxon>Sphaeropleales</taxon>
        <taxon>Selenastraceae</taxon>
        <taxon>Raphidocelis</taxon>
    </lineage>
</organism>
<comment type="caution">
    <text evidence="1">The sequence shown here is derived from an EMBL/GenBank/DDBJ whole genome shotgun (WGS) entry which is preliminary data.</text>
</comment>
<dbReference type="EMBL" id="BDRX01000025">
    <property type="protein sequence ID" value="GBF91569.1"/>
    <property type="molecule type" value="Genomic_DNA"/>
</dbReference>
<proteinExistence type="predicted"/>
<dbReference type="Proteomes" id="UP000247498">
    <property type="component" value="Unassembled WGS sequence"/>
</dbReference>
<protein>
    <submittedName>
        <fullName evidence="1">Uncharacterized protein</fullName>
    </submittedName>
</protein>